<evidence type="ECO:0000313" key="1">
    <source>
        <dbReference type="EMBL" id="SVD29356.1"/>
    </source>
</evidence>
<gene>
    <name evidence="1" type="ORF">METZ01_LOCUS382210</name>
</gene>
<protein>
    <recommendedName>
        <fullName evidence="2">DUF3971 domain-containing protein</fullName>
    </recommendedName>
</protein>
<feature type="non-terminal residue" evidence="1">
    <location>
        <position position="296"/>
    </location>
</feature>
<dbReference type="EMBL" id="UINC01141551">
    <property type="protein sequence ID" value="SVD29356.1"/>
    <property type="molecule type" value="Genomic_DNA"/>
</dbReference>
<dbReference type="AlphaFoldDB" id="A0A382U4X4"/>
<reference evidence="1" key="1">
    <citation type="submission" date="2018-05" db="EMBL/GenBank/DDBJ databases">
        <authorList>
            <person name="Lanie J.A."/>
            <person name="Ng W.-L."/>
            <person name="Kazmierczak K.M."/>
            <person name="Andrzejewski T.M."/>
            <person name="Davidsen T.M."/>
            <person name="Wayne K.J."/>
            <person name="Tettelin H."/>
            <person name="Glass J.I."/>
            <person name="Rusch D."/>
            <person name="Podicherti R."/>
            <person name="Tsui H.-C.T."/>
            <person name="Winkler M.E."/>
        </authorList>
    </citation>
    <scope>NUCLEOTIDE SEQUENCE</scope>
</reference>
<accession>A0A382U4X4</accession>
<proteinExistence type="predicted"/>
<evidence type="ECO:0008006" key="2">
    <source>
        <dbReference type="Google" id="ProtNLM"/>
    </source>
</evidence>
<organism evidence="1">
    <name type="scientific">marine metagenome</name>
    <dbReference type="NCBI Taxonomy" id="408172"/>
    <lineage>
        <taxon>unclassified sequences</taxon>
        <taxon>metagenomes</taxon>
        <taxon>ecological metagenomes</taxon>
    </lineage>
</organism>
<name>A0A382U4X4_9ZZZZ</name>
<sequence>VLNFAGRPYGLDFHKTMLSSTNRLMIDRYGEQIELQGAISATPVQMSLGLVPFPSVDALETQYDFTVDLAGKQVVIDALSLNATHKGKRFLAGEINRSMTIPWGGEIIKAPDAEFQLEVANTDAADWQPWLGRYAQSGAVAANVKISVKENGREIRFGSSGSITSLQLPLDGKVIEIGDFHLNAKGQVANFRKLEFTQFTADAGRPGKNYFKYEGEPVVDLATQIVSGSKSKLEGELAVLLGWFPQKDVSFQSGRATYNGTFTVGLNQTRKQSVAGTMHWENVSGVIKNQKLDRLA</sequence>
<feature type="non-terminal residue" evidence="1">
    <location>
        <position position="1"/>
    </location>
</feature>